<dbReference type="EMBL" id="FUKJ01000045">
    <property type="protein sequence ID" value="SJM89893.1"/>
    <property type="molecule type" value="Genomic_DNA"/>
</dbReference>
<dbReference type="AlphaFoldDB" id="A0A1R4H0W9"/>
<evidence type="ECO:0000313" key="1">
    <source>
        <dbReference type="EMBL" id="SJM89893.1"/>
    </source>
</evidence>
<reference evidence="2" key="1">
    <citation type="submission" date="2017-02" db="EMBL/GenBank/DDBJ databases">
        <authorList>
            <person name="Daims H."/>
        </authorList>
    </citation>
    <scope>NUCLEOTIDE SEQUENCE [LARGE SCALE GENOMIC DNA]</scope>
</reference>
<gene>
    <name evidence="1" type="ORF">CRENPOLYSF2_1390007</name>
</gene>
<accession>A0A1R4H0W9</accession>
<sequence>MFCLWDSNDYAKFPALNIYIKFITLIAKATDTGASSGLELLIAPILSP</sequence>
<organism evidence="1 2">
    <name type="scientific">Crenothrix polyspora</name>
    <dbReference type="NCBI Taxonomy" id="360316"/>
    <lineage>
        <taxon>Bacteria</taxon>
        <taxon>Pseudomonadati</taxon>
        <taxon>Pseudomonadota</taxon>
        <taxon>Gammaproteobacteria</taxon>
        <taxon>Methylococcales</taxon>
        <taxon>Crenotrichaceae</taxon>
        <taxon>Crenothrix</taxon>
    </lineage>
</organism>
<name>A0A1R4H0W9_9GAMM</name>
<dbReference type="Proteomes" id="UP000195442">
    <property type="component" value="Unassembled WGS sequence"/>
</dbReference>
<proteinExistence type="predicted"/>
<evidence type="ECO:0000313" key="2">
    <source>
        <dbReference type="Proteomes" id="UP000195442"/>
    </source>
</evidence>
<keyword evidence="2" id="KW-1185">Reference proteome</keyword>
<protein>
    <submittedName>
        <fullName evidence="1">Uncharacterized protein</fullName>
    </submittedName>
</protein>